<comment type="similarity">
    <text evidence="3">Belongs to the bacterial glucokinase family.</text>
</comment>
<gene>
    <name evidence="4" type="ORF">CLV88_112103</name>
</gene>
<dbReference type="PANTHER" id="PTHR47690:SF1">
    <property type="entry name" value="GLUCOKINASE"/>
    <property type="match status" value="1"/>
</dbReference>
<dbReference type="AlphaFoldDB" id="A0A2P8F8Z3"/>
<keyword evidence="1" id="KW-0808">Transferase</keyword>
<dbReference type="InterPro" id="IPR003836">
    <property type="entry name" value="Glucokinase"/>
</dbReference>
<accession>A0A2P8F8Z3</accession>
<evidence type="ECO:0000256" key="3">
    <source>
        <dbReference type="RuleBase" id="RU004046"/>
    </source>
</evidence>
<dbReference type="Pfam" id="PF02685">
    <property type="entry name" value="Glucokinase"/>
    <property type="match status" value="1"/>
</dbReference>
<proteinExistence type="inferred from homology"/>
<dbReference type="GO" id="GO:0005524">
    <property type="term" value="F:ATP binding"/>
    <property type="evidence" value="ECO:0007669"/>
    <property type="project" value="InterPro"/>
</dbReference>
<sequence>MKFLVGDVGGTNTRLALADASGLRLDTLIRARNDDHDSMLTVVDAYKQAVDCSDVSAVCIALAGVIHDGIGSMTNRDWRISALDIGQSVGAPRAVLINDLSALGHALPDLTTMPVCKVESPATNGQSLVVGMGTGFNVSLAKKTHDGGTVVIEAEVGHAELPASIKSMLEVELGWSAGRFRTIEDAFCGSGLERLFHATTGQTLSGEKIMAAFTDGRDTGAIRTVNLFARGLGLLARGLICQYLPRDGLVFAGSASRGILDSTALSAFSDAFLAPGMDVVLPNSIPVSLITEDAAALFGCAHMLNATS</sequence>
<keyword evidence="5" id="KW-1185">Reference proteome</keyword>
<evidence type="ECO:0000256" key="1">
    <source>
        <dbReference type="ARBA" id="ARBA00022679"/>
    </source>
</evidence>
<reference evidence="4 5" key="1">
    <citation type="submission" date="2018-03" db="EMBL/GenBank/DDBJ databases">
        <title>Genomic Encyclopedia of Archaeal and Bacterial Type Strains, Phase II (KMG-II): from individual species to whole genera.</title>
        <authorList>
            <person name="Goeker M."/>
        </authorList>
    </citation>
    <scope>NUCLEOTIDE SEQUENCE [LARGE SCALE GENOMIC DNA]</scope>
    <source>
        <strain evidence="4 5">DSM 100673</strain>
    </source>
</reference>
<evidence type="ECO:0000313" key="4">
    <source>
        <dbReference type="EMBL" id="PSL18179.1"/>
    </source>
</evidence>
<protein>
    <submittedName>
        <fullName evidence="4">Glucokinase</fullName>
    </submittedName>
</protein>
<dbReference type="InterPro" id="IPR050201">
    <property type="entry name" value="Bacterial_glucokinase"/>
</dbReference>
<comment type="caution">
    <text evidence="4">The sequence shown here is derived from an EMBL/GenBank/DDBJ whole genome shotgun (WGS) entry which is preliminary data.</text>
</comment>
<organism evidence="4 5">
    <name type="scientific">Shimia abyssi</name>
    <dbReference type="NCBI Taxonomy" id="1662395"/>
    <lineage>
        <taxon>Bacteria</taxon>
        <taxon>Pseudomonadati</taxon>
        <taxon>Pseudomonadota</taxon>
        <taxon>Alphaproteobacteria</taxon>
        <taxon>Rhodobacterales</taxon>
        <taxon>Roseobacteraceae</taxon>
    </lineage>
</organism>
<dbReference type="Proteomes" id="UP000240418">
    <property type="component" value="Unassembled WGS sequence"/>
</dbReference>
<name>A0A2P8F8Z3_9RHOB</name>
<evidence type="ECO:0000256" key="2">
    <source>
        <dbReference type="ARBA" id="ARBA00022777"/>
    </source>
</evidence>
<dbReference type="RefSeq" id="WP_106609498.1">
    <property type="nucleotide sequence ID" value="NZ_PYGJ01000012.1"/>
</dbReference>
<dbReference type="GO" id="GO:0006096">
    <property type="term" value="P:glycolytic process"/>
    <property type="evidence" value="ECO:0007669"/>
    <property type="project" value="InterPro"/>
</dbReference>
<dbReference type="CDD" id="cd24008">
    <property type="entry name" value="ASKHA_NBD_GLK"/>
    <property type="match status" value="1"/>
</dbReference>
<dbReference type="GO" id="GO:0005536">
    <property type="term" value="F:D-glucose binding"/>
    <property type="evidence" value="ECO:0007669"/>
    <property type="project" value="InterPro"/>
</dbReference>
<dbReference type="GO" id="GO:0005829">
    <property type="term" value="C:cytosol"/>
    <property type="evidence" value="ECO:0007669"/>
    <property type="project" value="TreeGrafter"/>
</dbReference>
<evidence type="ECO:0000313" key="5">
    <source>
        <dbReference type="Proteomes" id="UP000240418"/>
    </source>
</evidence>
<dbReference type="EMBL" id="PYGJ01000012">
    <property type="protein sequence ID" value="PSL18179.1"/>
    <property type="molecule type" value="Genomic_DNA"/>
</dbReference>
<dbReference type="Gene3D" id="3.30.420.40">
    <property type="match status" value="1"/>
</dbReference>
<dbReference type="GO" id="GO:0004340">
    <property type="term" value="F:glucokinase activity"/>
    <property type="evidence" value="ECO:0007669"/>
    <property type="project" value="InterPro"/>
</dbReference>
<dbReference type="Gene3D" id="3.40.367.20">
    <property type="match status" value="1"/>
</dbReference>
<dbReference type="OrthoDB" id="9765195at2"/>
<dbReference type="SUPFAM" id="SSF53067">
    <property type="entry name" value="Actin-like ATPase domain"/>
    <property type="match status" value="1"/>
</dbReference>
<dbReference type="PANTHER" id="PTHR47690">
    <property type="entry name" value="GLUCOKINASE"/>
    <property type="match status" value="1"/>
</dbReference>
<dbReference type="InterPro" id="IPR043129">
    <property type="entry name" value="ATPase_NBD"/>
</dbReference>
<keyword evidence="2 4" id="KW-0418">Kinase</keyword>